<keyword evidence="2" id="KW-1185">Reference proteome</keyword>
<name>A0AAV2E2F3_9ROSI</name>
<protein>
    <submittedName>
        <fullName evidence="1">Uncharacterized protein</fullName>
    </submittedName>
</protein>
<proteinExistence type="predicted"/>
<gene>
    <name evidence="1" type="ORF">LTRI10_LOCUS21586</name>
</gene>
<dbReference type="EMBL" id="OZ034817">
    <property type="protein sequence ID" value="CAL1380118.1"/>
    <property type="molecule type" value="Genomic_DNA"/>
</dbReference>
<dbReference type="Proteomes" id="UP001497516">
    <property type="component" value="Chromosome 4"/>
</dbReference>
<dbReference type="AlphaFoldDB" id="A0AAV2E2F3"/>
<evidence type="ECO:0000313" key="2">
    <source>
        <dbReference type="Proteomes" id="UP001497516"/>
    </source>
</evidence>
<evidence type="ECO:0000313" key="1">
    <source>
        <dbReference type="EMBL" id="CAL1380118.1"/>
    </source>
</evidence>
<reference evidence="1 2" key="1">
    <citation type="submission" date="2024-04" db="EMBL/GenBank/DDBJ databases">
        <authorList>
            <person name="Fracassetti M."/>
        </authorList>
    </citation>
    <scope>NUCLEOTIDE SEQUENCE [LARGE SCALE GENOMIC DNA]</scope>
</reference>
<accession>A0AAV2E2F3</accession>
<organism evidence="1 2">
    <name type="scientific">Linum trigynum</name>
    <dbReference type="NCBI Taxonomy" id="586398"/>
    <lineage>
        <taxon>Eukaryota</taxon>
        <taxon>Viridiplantae</taxon>
        <taxon>Streptophyta</taxon>
        <taxon>Embryophyta</taxon>
        <taxon>Tracheophyta</taxon>
        <taxon>Spermatophyta</taxon>
        <taxon>Magnoliopsida</taxon>
        <taxon>eudicotyledons</taxon>
        <taxon>Gunneridae</taxon>
        <taxon>Pentapetalae</taxon>
        <taxon>rosids</taxon>
        <taxon>fabids</taxon>
        <taxon>Malpighiales</taxon>
        <taxon>Linaceae</taxon>
        <taxon>Linum</taxon>
    </lineage>
</organism>
<sequence length="206" mass="23374">MTCTLDCRYLDKDFGDNIYKLKRDAEATAATDIDNSESIVIESPLPLPTKLSMVPSAVNLDTPTLMITTYDKVISRRVSGRSCKSFRKRRVWATIANMQAASFEEQMNKLKRDEQAEGGEVSSAIWVDLWTKPANKYGLRMELGLGRRHFINDPTCKMASVFNHRFIKLGLEDKDVFQGLVMMSVQFVSQLDIRSPTLATTIRRNN</sequence>